<comment type="caution">
    <text evidence="15">The sequence shown here is derived from an EMBL/GenBank/DDBJ whole genome shotgun (WGS) entry which is preliminary data.</text>
</comment>
<keyword evidence="5" id="KW-0227">DNA damage</keyword>
<keyword evidence="16" id="KW-1185">Reference proteome</keyword>
<keyword evidence="9" id="KW-0234">DNA repair</keyword>
<dbReference type="GO" id="GO:0006338">
    <property type="term" value="P:chromatin remodeling"/>
    <property type="evidence" value="ECO:0007669"/>
    <property type="project" value="UniProtKB-ARBA"/>
</dbReference>
<evidence type="ECO:0000313" key="15">
    <source>
        <dbReference type="EMBL" id="RDW82232.1"/>
    </source>
</evidence>
<dbReference type="EMBL" id="PDLM01000003">
    <property type="protein sequence ID" value="RDW82232.1"/>
    <property type="molecule type" value="Genomic_DNA"/>
</dbReference>
<dbReference type="InterPro" id="IPR000953">
    <property type="entry name" value="Chromo/chromo_shadow_dom"/>
</dbReference>
<evidence type="ECO:0000256" key="12">
    <source>
        <dbReference type="ARBA" id="ARBA00072864"/>
    </source>
</evidence>
<evidence type="ECO:0000256" key="9">
    <source>
        <dbReference type="ARBA" id="ARBA00023204"/>
    </source>
</evidence>
<evidence type="ECO:0000256" key="13">
    <source>
        <dbReference type="SAM" id="MobiDB-lite"/>
    </source>
</evidence>
<dbReference type="AlphaFoldDB" id="A0A3D8S7G4"/>
<evidence type="ECO:0000256" key="6">
    <source>
        <dbReference type="ARBA" id="ARBA00022853"/>
    </source>
</evidence>
<feature type="domain" description="Chromo" evidence="14">
    <location>
        <begin position="28"/>
        <end position="84"/>
    </location>
</feature>
<organism evidence="15 16">
    <name type="scientific">Coleophoma cylindrospora</name>
    <dbReference type="NCBI Taxonomy" id="1849047"/>
    <lineage>
        <taxon>Eukaryota</taxon>
        <taxon>Fungi</taxon>
        <taxon>Dikarya</taxon>
        <taxon>Ascomycota</taxon>
        <taxon>Pezizomycotina</taxon>
        <taxon>Leotiomycetes</taxon>
        <taxon>Helotiales</taxon>
        <taxon>Dermateaceae</taxon>
        <taxon>Coleophoma</taxon>
    </lineage>
</organism>
<dbReference type="InterPro" id="IPR016197">
    <property type="entry name" value="Chromo-like_dom_sf"/>
</dbReference>
<evidence type="ECO:0000256" key="8">
    <source>
        <dbReference type="ARBA" id="ARBA00023163"/>
    </source>
</evidence>
<dbReference type="SUPFAM" id="SSF54160">
    <property type="entry name" value="Chromo domain-like"/>
    <property type="match status" value="1"/>
</dbReference>
<dbReference type="FunFam" id="1.10.274.30:FF:000004">
    <property type="entry name" value="Putative Chromatin modification-related protein eaf3"/>
    <property type="match status" value="1"/>
</dbReference>
<evidence type="ECO:0000259" key="14">
    <source>
        <dbReference type="SMART" id="SM00298"/>
    </source>
</evidence>
<keyword evidence="8" id="KW-0804">Transcription</keyword>
<dbReference type="GO" id="GO:0006281">
    <property type="term" value="P:DNA repair"/>
    <property type="evidence" value="ECO:0007669"/>
    <property type="project" value="UniProtKB-KW"/>
</dbReference>
<evidence type="ECO:0000256" key="10">
    <source>
        <dbReference type="ARBA" id="ARBA00023242"/>
    </source>
</evidence>
<dbReference type="Pfam" id="PF05712">
    <property type="entry name" value="MRG"/>
    <property type="match status" value="1"/>
</dbReference>
<dbReference type="STRING" id="1849047.A0A3D8S7G4"/>
<comment type="function">
    <text evidence="11">Involved in deacetylation of histones, chromatin assembly and chromosome segregation. May act as a transcriptional oscillator, directing histone deacetylases to specific chromosomal domains. Component of the NuA4 histone acetyltransferase complex which is involved in transcriptional activation of selected genes principally by acetylation of nucleosomal histone H4 and H2A. The NuA4 complex is also involved in DNA repair.</text>
</comment>
<dbReference type="InterPro" id="IPR008676">
    <property type="entry name" value="MRG"/>
</dbReference>
<dbReference type="Proteomes" id="UP000256645">
    <property type="component" value="Unassembled WGS sequence"/>
</dbReference>
<dbReference type="Gene3D" id="1.10.274.30">
    <property type="entry name" value="MRG domain"/>
    <property type="match status" value="1"/>
</dbReference>
<dbReference type="Pfam" id="PF22732">
    <property type="entry name" value="MSL3_chromo-like"/>
    <property type="match status" value="1"/>
</dbReference>
<dbReference type="PANTHER" id="PTHR10880">
    <property type="entry name" value="MORTALITY FACTOR 4-LIKE PROTEIN"/>
    <property type="match status" value="1"/>
</dbReference>
<keyword evidence="10" id="KW-0539">Nucleus</keyword>
<gene>
    <name evidence="15" type="ORF">BP6252_03344</name>
</gene>
<dbReference type="SMART" id="SM00298">
    <property type="entry name" value="CHROMO"/>
    <property type="match status" value="1"/>
</dbReference>
<comment type="subcellular location">
    <subcellularLocation>
        <location evidence="1">Nucleus</location>
    </subcellularLocation>
</comment>
<keyword evidence="7" id="KW-0805">Transcription regulation</keyword>
<dbReference type="GO" id="GO:0032221">
    <property type="term" value="C:Rpd3S complex"/>
    <property type="evidence" value="ECO:0007669"/>
    <property type="project" value="TreeGrafter"/>
</dbReference>
<dbReference type="GO" id="GO:0006355">
    <property type="term" value="P:regulation of DNA-templated transcription"/>
    <property type="evidence" value="ECO:0007669"/>
    <property type="project" value="InterPro"/>
</dbReference>
<comment type="subunit">
    <text evidence="3">Component of the NuA4 histone acetyltransferase complex.</text>
</comment>
<dbReference type="PROSITE" id="PS51640">
    <property type="entry name" value="MRG"/>
    <property type="match status" value="1"/>
</dbReference>
<dbReference type="OrthoDB" id="124855at2759"/>
<accession>A0A3D8S7G4</accession>
<feature type="region of interest" description="Disordered" evidence="13">
    <location>
        <begin position="84"/>
        <end position="136"/>
    </location>
</feature>
<protein>
    <recommendedName>
        <fullName evidence="4">Chromatin modification-related protein EAF3</fullName>
    </recommendedName>
    <alternativeName>
        <fullName evidence="12">Chromatin modification-related protein eaf3</fullName>
    </alternativeName>
</protein>
<evidence type="ECO:0000256" key="3">
    <source>
        <dbReference type="ARBA" id="ARBA00011353"/>
    </source>
</evidence>
<evidence type="ECO:0000256" key="2">
    <source>
        <dbReference type="ARBA" id="ARBA00009093"/>
    </source>
</evidence>
<name>A0A3D8S7G4_9HELO</name>
<dbReference type="InterPro" id="IPR026541">
    <property type="entry name" value="MRG_dom"/>
</dbReference>
<dbReference type="GO" id="GO:0035267">
    <property type="term" value="C:NuA4 histone acetyltransferase complex"/>
    <property type="evidence" value="ECO:0007669"/>
    <property type="project" value="TreeGrafter"/>
</dbReference>
<evidence type="ECO:0000256" key="4">
    <source>
        <dbReference type="ARBA" id="ARBA00018505"/>
    </source>
</evidence>
<evidence type="ECO:0000313" key="16">
    <source>
        <dbReference type="Proteomes" id="UP000256645"/>
    </source>
</evidence>
<evidence type="ECO:0000256" key="5">
    <source>
        <dbReference type="ARBA" id="ARBA00022763"/>
    </source>
</evidence>
<dbReference type="PANTHER" id="PTHR10880:SF15">
    <property type="entry name" value="MSL COMPLEX SUBUNIT 3"/>
    <property type="match status" value="1"/>
</dbReference>
<sequence length="525" mass="59742">MAPSKAAQAAVAPFQKDERVLCFHGEILYEAKVLDTRQTEGGNWQYYIHYKGWKRTWDDWVPQDRVRKFTDENKELAAQLKAQMDSLQQKPPKSASKGKAGRANGSEFGSSRGSEERHASVAATGGRGGVRRTRDYDLEQKLSATKRKYDAFDTVLPKPRGRAVQSTRQFSVKPEAERSGSDPPRKSARLEASNGDWSDPKSEAWDIKRFLDSDECLAADPLMKMPPRNYQYIDASGKLKDRNKYIIQRPEAKLHPKLITHLRNGTATSAVQLYYKDMPEHRNIPLAGLVHDELSTAKEISKIPVVTEIWEESDNAAGGSRLYEAFRKIEALTCIAQLQEEGFHSRPSIKLIIPDQIKAYLVDDWENVTKNQTIVPLPCEHTVNSIMADYVEYEMPKRIPGSAQADILEEVVAGLKEYFEKCLGRILLYRFERQQYLEIREQWAGHEGSLAGKSASDTYGAEHLCRLLVSLPELIAQTNMDQQSVNRLREELSKLTNWLSKHATKYFVKEYETPSQDYIEKARNG</sequence>
<keyword evidence="6" id="KW-0156">Chromatin regulator</keyword>
<dbReference type="CDD" id="cd18983">
    <property type="entry name" value="CBD_MSL3_like"/>
    <property type="match status" value="1"/>
</dbReference>
<evidence type="ECO:0000256" key="1">
    <source>
        <dbReference type="ARBA" id="ARBA00004123"/>
    </source>
</evidence>
<dbReference type="InterPro" id="IPR053820">
    <property type="entry name" value="MSL3_chromo-like"/>
</dbReference>
<evidence type="ECO:0000256" key="11">
    <source>
        <dbReference type="ARBA" id="ARBA00057322"/>
    </source>
</evidence>
<feature type="compositionally biased region" description="Basic and acidic residues" evidence="13">
    <location>
        <begin position="174"/>
        <end position="189"/>
    </location>
</feature>
<dbReference type="Gene3D" id="2.30.30.140">
    <property type="match status" value="1"/>
</dbReference>
<dbReference type="InterPro" id="IPR038217">
    <property type="entry name" value="MRG_C_sf"/>
</dbReference>
<reference evidence="15 16" key="1">
    <citation type="journal article" date="2018" name="IMA Fungus">
        <title>IMA Genome-F 9: Draft genome sequence of Annulohypoxylon stygium, Aspergillus mulundensis, Berkeleyomyces basicola (syn. Thielaviopsis basicola), Ceratocystis smalleyi, two Cercospora beticola strains, Coleophoma cylindrospora, Fusarium fracticaudum, Phialophora cf. hyalina, and Morchella septimelata.</title>
        <authorList>
            <person name="Wingfield B.D."/>
            <person name="Bills G.F."/>
            <person name="Dong Y."/>
            <person name="Huang W."/>
            <person name="Nel W.J."/>
            <person name="Swalarsk-Parry B.S."/>
            <person name="Vaghefi N."/>
            <person name="Wilken P.M."/>
            <person name="An Z."/>
            <person name="de Beer Z.W."/>
            <person name="De Vos L."/>
            <person name="Chen L."/>
            <person name="Duong T.A."/>
            <person name="Gao Y."/>
            <person name="Hammerbacher A."/>
            <person name="Kikkert J.R."/>
            <person name="Li Y."/>
            <person name="Li H."/>
            <person name="Li K."/>
            <person name="Li Q."/>
            <person name="Liu X."/>
            <person name="Ma X."/>
            <person name="Naidoo K."/>
            <person name="Pethybridge S.J."/>
            <person name="Sun J."/>
            <person name="Steenkamp E.T."/>
            <person name="van der Nest M.A."/>
            <person name="van Wyk S."/>
            <person name="Wingfield M.J."/>
            <person name="Xiong C."/>
            <person name="Yue Q."/>
            <person name="Zhang X."/>
        </authorList>
    </citation>
    <scope>NUCLEOTIDE SEQUENCE [LARGE SCALE GENOMIC DNA]</scope>
    <source>
        <strain evidence="15 16">BP6252</strain>
    </source>
</reference>
<evidence type="ECO:0000256" key="7">
    <source>
        <dbReference type="ARBA" id="ARBA00023015"/>
    </source>
</evidence>
<comment type="similarity">
    <text evidence="2">Belongs to the MRG family.</text>
</comment>
<proteinExistence type="inferred from homology"/>
<feature type="region of interest" description="Disordered" evidence="13">
    <location>
        <begin position="153"/>
        <end position="201"/>
    </location>
</feature>